<dbReference type="AlphaFoldDB" id="A0AAU7JU57"/>
<accession>A0AAU7JU57</accession>
<gene>
    <name evidence="1" type="ORF">ABEG17_01215</name>
</gene>
<evidence type="ECO:0000313" key="1">
    <source>
        <dbReference type="EMBL" id="XBO43978.1"/>
    </source>
</evidence>
<dbReference type="InterPro" id="IPR036689">
    <property type="entry name" value="ESAT-6-like_sf"/>
</dbReference>
<sequence>MSVAETIDPQSALFAPSIPDGTDFAQELESDCGFILGHLMGFIRNAFGVSPIEELVKPLVGDWTEMERAQGGWLQAAEACDGVGKNFAALPAQTSSSWHGQAGDAFRGRMTSVADGYSTYGKGCSAISELSSALVEGAKAAASGIATIISFIGDIVERLVVEASVPVVGWLVGAADVAIHIKSFWDKINKGYELLKKFLSIIHKVVGVIEKIVKVLAVLKTTLHGLTTLVQADTANTADDAADRAFGT</sequence>
<dbReference type="SUPFAM" id="SSF140453">
    <property type="entry name" value="EsxAB dimer-like"/>
    <property type="match status" value="1"/>
</dbReference>
<reference evidence="1" key="1">
    <citation type="submission" date="2024-05" db="EMBL/GenBank/DDBJ databases">
        <authorList>
            <person name="Kim S."/>
            <person name="Heo J."/>
            <person name="Choi H."/>
            <person name="Choi Y."/>
            <person name="Kwon S.-W."/>
            <person name="Kim Y."/>
        </authorList>
    </citation>
    <scope>NUCLEOTIDE SEQUENCE</scope>
    <source>
        <strain evidence="1">KACC 23699</strain>
    </source>
</reference>
<protein>
    <recommendedName>
        <fullName evidence="2">WXG100 family type VII secretion target</fullName>
    </recommendedName>
</protein>
<proteinExistence type="predicted"/>
<name>A0AAU7JU57_9MICO</name>
<dbReference type="RefSeq" id="WP_406831431.1">
    <property type="nucleotide sequence ID" value="NZ_CP157483.1"/>
</dbReference>
<organism evidence="1">
    <name type="scientific">Pedococcus sp. KACC 23699</name>
    <dbReference type="NCBI Taxonomy" id="3149228"/>
    <lineage>
        <taxon>Bacteria</taxon>
        <taxon>Bacillati</taxon>
        <taxon>Actinomycetota</taxon>
        <taxon>Actinomycetes</taxon>
        <taxon>Micrococcales</taxon>
        <taxon>Intrasporangiaceae</taxon>
        <taxon>Pedococcus</taxon>
    </lineage>
</organism>
<evidence type="ECO:0008006" key="2">
    <source>
        <dbReference type="Google" id="ProtNLM"/>
    </source>
</evidence>
<dbReference type="EMBL" id="CP157483">
    <property type="protein sequence ID" value="XBO43978.1"/>
    <property type="molecule type" value="Genomic_DNA"/>
</dbReference>